<gene>
    <name evidence="2" type="ORF">DSCW_48210</name>
</gene>
<organism evidence="2 3">
    <name type="scientific">Desulfosarcina widdelii</name>
    <dbReference type="NCBI Taxonomy" id="947919"/>
    <lineage>
        <taxon>Bacteria</taxon>
        <taxon>Pseudomonadati</taxon>
        <taxon>Thermodesulfobacteriota</taxon>
        <taxon>Desulfobacteria</taxon>
        <taxon>Desulfobacterales</taxon>
        <taxon>Desulfosarcinaceae</taxon>
        <taxon>Desulfosarcina</taxon>
    </lineage>
</organism>
<protein>
    <submittedName>
        <fullName evidence="2">Uncharacterized protein</fullName>
    </submittedName>
</protein>
<dbReference type="EMBL" id="AP021875">
    <property type="protein sequence ID" value="BBO77404.1"/>
    <property type="molecule type" value="Genomic_DNA"/>
</dbReference>
<sequence>MAGAIFLSVEPWPVMSSIERPDTNAIYPGIIGSTHGDRNDKSPAENTISNDNSGCMVNNFP</sequence>
<evidence type="ECO:0000256" key="1">
    <source>
        <dbReference type="SAM" id="MobiDB-lite"/>
    </source>
</evidence>
<dbReference type="Proteomes" id="UP000427769">
    <property type="component" value="Chromosome"/>
</dbReference>
<feature type="region of interest" description="Disordered" evidence="1">
    <location>
        <begin position="29"/>
        <end position="61"/>
    </location>
</feature>
<evidence type="ECO:0000313" key="2">
    <source>
        <dbReference type="EMBL" id="BBO77404.1"/>
    </source>
</evidence>
<reference evidence="2 3" key="1">
    <citation type="submission" date="2019-11" db="EMBL/GenBank/DDBJ databases">
        <title>Comparative genomics of hydrocarbon-degrading Desulfosarcina strains.</title>
        <authorList>
            <person name="Watanabe M."/>
            <person name="Kojima H."/>
            <person name="Fukui M."/>
        </authorList>
    </citation>
    <scope>NUCLEOTIDE SEQUENCE [LARGE SCALE GENOMIC DNA]</scope>
    <source>
        <strain evidence="2 3">PP31</strain>
    </source>
</reference>
<name>A0A5K7ZGD9_9BACT</name>
<accession>A0A5K7ZGD9</accession>
<dbReference type="AlphaFoldDB" id="A0A5K7ZGD9"/>
<proteinExistence type="predicted"/>
<keyword evidence="3" id="KW-1185">Reference proteome</keyword>
<evidence type="ECO:0000313" key="3">
    <source>
        <dbReference type="Proteomes" id="UP000427769"/>
    </source>
</evidence>
<dbReference type="KEGG" id="dwd:DSCW_48210"/>
<feature type="compositionally biased region" description="Polar residues" evidence="1">
    <location>
        <begin position="44"/>
        <end position="61"/>
    </location>
</feature>